<keyword evidence="1" id="KW-0732">Signal</keyword>
<comment type="caution">
    <text evidence="2">The sequence shown here is derived from an EMBL/GenBank/DDBJ whole genome shotgun (WGS) entry which is preliminary data.</text>
</comment>
<accession>A0A162C895</accession>
<protein>
    <recommendedName>
        <fullName evidence="4">DUF2846 domain-containing protein</fullName>
    </recommendedName>
</protein>
<proteinExistence type="predicted"/>
<dbReference type="AlphaFoldDB" id="A0A162C895"/>
<dbReference type="RefSeq" id="WP_063367824.1">
    <property type="nucleotide sequence ID" value="NZ_AUYC01000025.1"/>
</dbReference>
<feature type="signal peptide" evidence="1">
    <location>
        <begin position="1"/>
        <end position="20"/>
    </location>
</feature>
<evidence type="ECO:0008006" key="4">
    <source>
        <dbReference type="Google" id="ProtNLM"/>
    </source>
</evidence>
<evidence type="ECO:0000313" key="3">
    <source>
        <dbReference type="Proteomes" id="UP000076486"/>
    </source>
</evidence>
<dbReference type="EMBL" id="AUYC01000025">
    <property type="protein sequence ID" value="KZN63841.1"/>
    <property type="molecule type" value="Genomic_DNA"/>
</dbReference>
<gene>
    <name evidence="2" type="ORF">N473_16110</name>
</gene>
<name>A0A162C895_9GAMM</name>
<dbReference type="PATRIC" id="fig|1365248.3.peg.2136"/>
<dbReference type="Proteomes" id="UP000076486">
    <property type="component" value="Unassembled WGS sequence"/>
</dbReference>
<evidence type="ECO:0000313" key="2">
    <source>
        <dbReference type="EMBL" id="KZN63841.1"/>
    </source>
</evidence>
<evidence type="ECO:0000256" key="1">
    <source>
        <dbReference type="SAM" id="SignalP"/>
    </source>
</evidence>
<feature type="chain" id="PRO_5007832481" description="DUF2846 domain-containing protein" evidence="1">
    <location>
        <begin position="21"/>
        <end position="192"/>
    </location>
</feature>
<reference evidence="2 3" key="1">
    <citation type="submission" date="2013-07" db="EMBL/GenBank/DDBJ databases">
        <title>Comparative Genomic and Metabolomic Analysis of Twelve Strains of Pseudoalteromonas luteoviolacea.</title>
        <authorList>
            <person name="Vynne N.G."/>
            <person name="Mansson M."/>
            <person name="Gram L."/>
        </authorList>
    </citation>
    <scope>NUCLEOTIDE SEQUENCE [LARGE SCALE GENOMIC DNA]</scope>
    <source>
        <strain evidence="2 3">CPMOR-1</strain>
    </source>
</reference>
<sequence length="192" mass="21565">MKKIKNVHILLLCVMLGGCAKSTIEAHKLRETQSGIIWGSMSYEGEYADYQLHFKNIHTGESGFITLGSNVNEHGIFAMTVPKGVYSVTGWRVNQQYISRYSDGETRKLFNSDSSAPTYLGKFHFTSESAPNSPQANIQASISNRYEADVKLWRMSYPDINMPRHVAEHLPENIILCAACDVQVIHTPAQIR</sequence>
<organism evidence="2 3">
    <name type="scientific">Pseudoalteromonas luteoviolacea CPMOR-1</name>
    <dbReference type="NCBI Taxonomy" id="1365248"/>
    <lineage>
        <taxon>Bacteria</taxon>
        <taxon>Pseudomonadati</taxon>
        <taxon>Pseudomonadota</taxon>
        <taxon>Gammaproteobacteria</taxon>
        <taxon>Alteromonadales</taxon>
        <taxon>Pseudoalteromonadaceae</taxon>
        <taxon>Pseudoalteromonas</taxon>
    </lineage>
</organism>
<dbReference type="PROSITE" id="PS51257">
    <property type="entry name" value="PROKAR_LIPOPROTEIN"/>
    <property type="match status" value="1"/>
</dbReference>